<evidence type="ECO:0000256" key="1">
    <source>
        <dbReference type="ARBA" id="ARBA00023224"/>
    </source>
</evidence>
<dbReference type="PROSITE" id="PS50113">
    <property type="entry name" value="PAC"/>
    <property type="match status" value="1"/>
</dbReference>
<dbReference type="SMART" id="SM00086">
    <property type="entry name" value="PAC"/>
    <property type="match status" value="2"/>
</dbReference>
<protein>
    <submittedName>
        <fullName evidence="6">PAS domain S-box protein</fullName>
    </submittedName>
</protein>
<name>A0A5C8ZN68_9GAMM</name>
<evidence type="ECO:0000313" key="6">
    <source>
        <dbReference type="EMBL" id="TXS89204.1"/>
    </source>
</evidence>
<dbReference type="CDD" id="cd00130">
    <property type="entry name" value="PAS"/>
    <property type="match status" value="2"/>
</dbReference>
<dbReference type="CDD" id="cd11386">
    <property type="entry name" value="MCP_signal"/>
    <property type="match status" value="1"/>
</dbReference>
<feature type="domain" description="PAC" evidence="5">
    <location>
        <begin position="206"/>
        <end position="258"/>
    </location>
</feature>
<dbReference type="GO" id="GO:0004888">
    <property type="term" value="F:transmembrane signaling receptor activity"/>
    <property type="evidence" value="ECO:0007669"/>
    <property type="project" value="InterPro"/>
</dbReference>
<dbReference type="SUPFAM" id="SSF55785">
    <property type="entry name" value="PYP-like sensor domain (PAS domain)"/>
    <property type="match status" value="2"/>
</dbReference>
<reference evidence="6 7" key="1">
    <citation type="submission" date="2019-08" db="EMBL/GenBank/DDBJ databases">
        <title>Parahaliea maris sp. nov., isolated from the surface seawater.</title>
        <authorList>
            <person name="Liu Y."/>
        </authorList>
    </citation>
    <scope>NUCLEOTIDE SEQUENCE [LARGE SCALE GENOMIC DNA]</scope>
    <source>
        <strain evidence="6 7">S2-26</strain>
    </source>
</reference>
<dbReference type="SMART" id="SM00091">
    <property type="entry name" value="PAS"/>
    <property type="match status" value="2"/>
</dbReference>
<dbReference type="SUPFAM" id="SSF58104">
    <property type="entry name" value="Methyl-accepting chemotaxis protein (MCP) signaling domain"/>
    <property type="match status" value="1"/>
</dbReference>
<dbReference type="SMART" id="SM00283">
    <property type="entry name" value="MA"/>
    <property type="match status" value="1"/>
</dbReference>
<feature type="domain" description="PAS" evidence="4">
    <location>
        <begin position="147"/>
        <end position="177"/>
    </location>
</feature>
<keyword evidence="1 2" id="KW-0807">Transducer</keyword>
<dbReference type="GO" id="GO:0006935">
    <property type="term" value="P:chemotaxis"/>
    <property type="evidence" value="ECO:0007669"/>
    <property type="project" value="InterPro"/>
</dbReference>
<dbReference type="Gene3D" id="1.10.287.950">
    <property type="entry name" value="Methyl-accepting chemotaxis protein"/>
    <property type="match status" value="1"/>
</dbReference>
<gene>
    <name evidence="6" type="ORF">FVW59_18960</name>
</gene>
<accession>A0A5C8ZN68</accession>
<evidence type="ECO:0000259" key="5">
    <source>
        <dbReference type="PROSITE" id="PS50113"/>
    </source>
</evidence>
<evidence type="ECO:0000259" key="3">
    <source>
        <dbReference type="PROSITE" id="PS50111"/>
    </source>
</evidence>
<dbReference type="Pfam" id="PF08447">
    <property type="entry name" value="PAS_3"/>
    <property type="match status" value="1"/>
</dbReference>
<dbReference type="Gene3D" id="3.30.450.20">
    <property type="entry name" value="PAS domain"/>
    <property type="match status" value="2"/>
</dbReference>
<dbReference type="InterPro" id="IPR004089">
    <property type="entry name" value="MCPsignal_dom"/>
</dbReference>
<dbReference type="Pfam" id="PF08448">
    <property type="entry name" value="PAS_4"/>
    <property type="match status" value="1"/>
</dbReference>
<evidence type="ECO:0000259" key="4">
    <source>
        <dbReference type="PROSITE" id="PS50112"/>
    </source>
</evidence>
<organism evidence="6 7">
    <name type="scientific">Parahaliea aestuarii</name>
    <dbReference type="NCBI Taxonomy" id="1852021"/>
    <lineage>
        <taxon>Bacteria</taxon>
        <taxon>Pseudomonadati</taxon>
        <taxon>Pseudomonadota</taxon>
        <taxon>Gammaproteobacteria</taxon>
        <taxon>Cellvibrionales</taxon>
        <taxon>Halieaceae</taxon>
        <taxon>Parahaliea</taxon>
    </lineage>
</organism>
<dbReference type="Proteomes" id="UP000321933">
    <property type="component" value="Unassembled WGS sequence"/>
</dbReference>
<feature type="domain" description="Methyl-accepting transducer" evidence="3">
    <location>
        <begin position="248"/>
        <end position="433"/>
    </location>
</feature>
<dbReference type="PROSITE" id="PS50111">
    <property type="entry name" value="CHEMOTAXIS_TRANSDUC_2"/>
    <property type="match status" value="1"/>
</dbReference>
<dbReference type="PANTHER" id="PTHR24422:SF10">
    <property type="entry name" value="CHEMOTAXIS PROTEIN METHYLTRANSFERASE 2"/>
    <property type="match status" value="1"/>
</dbReference>
<dbReference type="InterPro" id="IPR000700">
    <property type="entry name" value="PAS-assoc_C"/>
</dbReference>
<evidence type="ECO:0000313" key="7">
    <source>
        <dbReference type="Proteomes" id="UP000321933"/>
    </source>
</evidence>
<feature type="domain" description="PAS" evidence="4">
    <location>
        <begin position="25"/>
        <end position="55"/>
    </location>
</feature>
<dbReference type="InterPro" id="IPR004090">
    <property type="entry name" value="Chemotax_Me-accpt_rcpt"/>
</dbReference>
<dbReference type="InterPro" id="IPR013656">
    <property type="entry name" value="PAS_4"/>
</dbReference>
<dbReference type="PROSITE" id="PS50112">
    <property type="entry name" value="PAS"/>
    <property type="match status" value="2"/>
</dbReference>
<dbReference type="Pfam" id="PF00015">
    <property type="entry name" value="MCPsignal"/>
    <property type="match status" value="1"/>
</dbReference>
<dbReference type="PANTHER" id="PTHR24422">
    <property type="entry name" value="CHEMOTAXIS PROTEIN METHYLTRANSFERASE"/>
    <property type="match status" value="1"/>
</dbReference>
<dbReference type="InterPro" id="IPR013655">
    <property type="entry name" value="PAS_fold_3"/>
</dbReference>
<dbReference type="InterPro" id="IPR000014">
    <property type="entry name" value="PAS"/>
</dbReference>
<dbReference type="OrthoDB" id="9765776at2"/>
<dbReference type="InterPro" id="IPR035965">
    <property type="entry name" value="PAS-like_dom_sf"/>
</dbReference>
<dbReference type="EMBL" id="VRYZ01000010">
    <property type="protein sequence ID" value="TXS89204.1"/>
    <property type="molecule type" value="Genomic_DNA"/>
</dbReference>
<proteinExistence type="predicted"/>
<dbReference type="NCBIfam" id="TIGR00229">
    <property type="entry name" value="sensory_box"/>
    <property type="match status" value="2"/>
</dbReference>
<dbReference type="GO" id="GO:0016020">
    <property type="term" value="C:membrane"/>
    <property type="evidence" value="ECO:0007669"/>
    <property type="project" value="InterPro"/>
</dbReference>
<dbReference type="GO" id="GO:0007165">
    <property type="term" value="P:signal transduction"/>
    <property type="evidence" value="ECO:0007669"/>
    <property type="project" value="UniProtKB-KW"/>
</dbReference>
<sequence>MGMFRKLGIPAKAGEIQALHKVQAIIEFEPDGTIVQANDNFLKVMGYDLGDIVGRHHSIFVDSAISATSQYRDFWKQLGTGQAQSGLYRRVANGGREVWIQGSYSPIMNRRGRPYRVIKHAMDVTSDRLNIADMEGRLKAIDRAQAVISFDLNGTILDANDNFLSALGYKREEVIGKHHRIFVDRAERESPAYRQFWDRLQSGEYHSGQFRRLRKNGDDIWIQATYNPIFDMAGRPFKIVKYATDITRQTRASQELQQSLGSLAETVPQIASKAQNANQLALDATQCADQGGAVVQTLVGTINQLNDRAKSMSDIISLIDSIALQTKLLALNAAVEAAQAGEQGRGFAIVAHEVRALAQRTADSSRDINELVKSTIDKLSESSGCARQAGDAMKTIVGSITEVTDRIRDIVDVADSQSRDVGEVTEAISRLQA</sequence>
<dbReference type="AlphaFoldDB" id="A0A5C8ZN68"/>
<comment type="caution">
    <text evidence="6">The sequence shown here is derived from an EMBL/GenBank/DDBJ whole genome shotgun (WGS) entry which is preliminary data.</text>
</comment>
<dbReference type="InterPro" id="IPR001610">
    <property type="entry name" value="PAC"/>
</dbReference>
<dbReference type="InterPro" id="IPR050903">
    <property type="entry name" value="Bact_Chemotaxis_MeTrfase"/>
</dbReference>
<keyword evidence="7" id="KW-1185">Reference proteome</keyword>
<dbReference type="PRINTS" id="PR00260">
    <property type="entry name" value="CHEMTRNSDUCR"/>
</dbReference>
<evidence type="ECO:0000256" key="2">
    <source>
        <dbReference type="PROSITE-ProRule" id="PRU00284"/>
    </source>
</evidence>